<name>A0A059CD22_EUCGR</name>
<proteinExistence type="predicted"/>
<dbReference type="Gramene" id="KCW76061">
    <property type="protein sequence ID" value="KCW76061"/>
    <property type="gene ID" value="EUGRSUZ_D00429"/>
</dbReference>
<reference evidence="1" key="1">
    <citation type="submission" date="2013-07" db="EMBL/GenBank/DDBJ databases">
        <title>The genome of Eucalyptus grandis.</title>
        <authorList>
            <person name="Schmutz J."/>
            <person name="Hayes R."/>
            <person name="Myburg A."/>
            <person name="Tuskan G."/>
            <person name="Grattapaglia D."/>
            <person name="Rokhsar D.S."/>
        </authorList>
    </citation>
    <scope>NUCLEOTIDE SEQUENCE</scope>
    <source>
        <tissue evidence="1">Leaf extractions</tissue>
    </source>
</reference>
<dbReference type="EMBL" id="KK198756">
    <property type="protein sequence ID" value="KCW76061.1"/>
    <property type="molecule type" value="Genomic_DNA"/>
</dbReference>
<accession>A0A059CD22</accession>
<dbReference type="AlphaFoldDB" id="A0A059CD22"/>
<dbReference type="InParanoid" id="A0A059CD22"/>
<gene>
    <name evidence="1" type="ORF">EUGRSUZ_D00429</name>
</gene>
<sequence>MEKKKKGLIKGASFRVEGRESFLNFRPGETETPLKAPRIFTLGGNRGGGAGDILVTRGQRFRCGGCSLAFFCEKGLSRIQKFSEACVWNLLIKREELSRVSCTNRSSFKHTSS</sequence>
<protein>
    <submittedName>
        <fullName evidence="1">Uncharacterized protein</fullName>
    </submittedName>
</protein>
<organism evidence="1">
    <name type="scientific">Eucalyptus grandis</name>
    <name type="common">Flooded gum</name>
    <dbReference type="NCBI Taxonomy" id="71139"/>
    <lineage>
        <taxon>Eukaryota</taxon>
        <taxon>Viridiplantae</taxon>
        <taxon>Streptophyta</taxon>
        <taxon>Embryophyta</taxon>
        <taxon>Tracheophyta</taxon>
        <taxon>Spermatophyta</taxon>
        <taxon>Magnoliopsida</taxon>
        <taxon>eudicotyledons</taxon>
        <taxon>Gunneridae</taxon>
        <taxon>Pentapetalae</taxon>
        <taxon>rosids</taxon>
        <taxon>malvids</taxon>
        <taxon>Myrtales</taxon>
        <taxon>Myrtaceae</taxon>
        <taxon>Myrtoideae</taxon>
        <taxon>Eucalypteae</taxon>
        <taxon>Eucalyptus</taxon>
    </lineage>
</organism>
<evidence type="ECO:0000313" key="1">
    <source>
        <dbReference type="EMBL" id="KCW76061.1"/>
    </source>
</evidence>